<organism evidence="1 2">
    <name type="scientific">Mycolicibacterium crocinum</name>
    <dbReference type="NCBI Taxonomy" id="388459"/>
    <lineage>
        <taxon>Bacteria</taxon>
        <taxon>Bacillati</taxon>
        <taxon>Actinomycetota</taxon>
        <taxon>Actinomycetes</taxon>
        <taxon>Mycobacteriales</taxon>
        <taxon>Mycobacteriaceae</taxon>
        <taxon>Mycolicibacterium</taxon>
    </lineage>
</organism>
<dbReference type="EMBL" id="CP092363">
    <property type="protein sequence ID" value="ULN44708.1"/>
    <property type="molecule type" value="Genomic_DNA"/>
</dbReference>
<gene>
    <name evidence="1" type="ORF">MI149_29890</name>
</gene>
<protein>
    <submittedName>
        <fullName evidence="1">Uncharacterized protein</fullName>
    </submittedName>
</protein>
<proteinExistence type="predicted"/>
<dbReference type="Proteomes" id="UP001055337">
    <property type="component" value="Plasmid unnamed"/>
</dbReference>
<reference evidence="1" key="1">
    <citation type="submission" date="2022-08" db="EMBL/GenBank/DDBJ databases">
        <title>Whole genome sequencing of non-tuberculosis mycobacteria type-strains.</title>
        <authorList>
            <person name="Igarashi Y."/>
            <person name="Osugi A."/>
            <person name="Mitarai S."/>
        </authorList>
    </citation>
    <scope>NUCLEOTIDE SEQUENCE</scope>
    <source>
        <strain evidence="1">JCM 16369</strain>
    </source>
</reference>
<accession>A0ABY3TTD4</accession>
<dbReference type="RefSeq" id="WP_240180712.1">
    <property type="nucleotide sequence ID" value="NZ_CP092363.2"/>
</dbReference>
<evidence type="ECO:0000313" key="2">
    <source>
        <dbReference type="Proteomes" id="UP001055337"/>
    </source>
</evidence>
<keyword evidence="1" id="KW-0614">Plasmid</keyword>
<name>A0ABY3TTD4_9MYCO</name>
<evidence type="ECO:0000313" key="1">
    <source>
        <dbReference type="EMBL" id="ULN44708.1"/>
    </source>
</evidence>
<keyword evidence="2" id="KW-1185">Reference proteome</keyword>
<sequence length="77" mass="7878">MPSNAAPPAPVPVATPTDGVTWVEVGAMHHQAFCTCNWSGPRPAAVDALLHAAANGGVPAAPLRRTTILRPHAAHEA</sequence>
<geneLocation type="plasmid" evidence="1 2">
    <name>unnamed</name>
</geneLocation>